<dbReference type="SUPFAM" id="SSF47113">
    <property type="entry name" value="Histone-fold"/>
    <property type="match status" value="1"/>
</dbReference>
<dbReference type="GO" id="GO:0003713">
    <property type="term" value="F:transcription coactivator activity"/>
    <property type="evidence" value="ECO:0007669"/>
    <property type="project" value="TreeGrafter"/>
</dbReference>
<dbReference type="Pfam" id="PF02969">
    <property type="entry name" value="TAF"/>
    <property type="match status" value="1"/>
</dbReference>
<organism evidence="7 8">
    <name type="scientific">Cucumis melo</name>
    <name type="common">Muskmelon</name>
    <dbReference type="NCBI Taxonomy" id="3656"/>
    <lineage>
        <taxon>Eukaryota</taxon>
        <taxon>Viridiplantae</taxon>
        <taxon>Streptophyta</taxon>
        <taxon>Embryophyta</taxon>
        <taxon>Tracheophyta</taxon>
        <taxon>Spermatophyta</taxon>
        <taxon>Magnoliopsida</taxon>
        <taxon>eudicotyledons</taxon>
        <taxon>Gunneridae</taxon>
        <taxon>Pentapetalae</taxon>
        <taxon>rosids</taxon>
        <taxon>fabids</taxon>
        <taxon>Cucurbitales</taxon>
        <taxon>Cucurbitaceae</taxon>
        <taxon>Benincaseae</taxon>
        <taxon>Cucumis</taxon>
    </lineage>
</organism>
<evidence type="ECO:0000256" key="3">
    <source>
        <dbReference type="ARBA" id="ARBA00023015"/>
    </source>
</evidence>
<gene>
    <name evidence="8 9 10" type="primary">LOC103491070</name>
</gene>
<dbReference type="SMART" id="SM00803">
    <property type="entry name" value="TAF"/>
    <property type="match status" value="1"/>
</dbReference>
<dbReference type="CDD" id="cd08050">
    <property type="entry name" value="TAF6C"/>
    <property type="match status" value="1"/>
</dbReference>
<dbReference type="PANTHER" id="PTHR10221:SF9">
    <property type="entry name" value="TRANSCRIPTION INITIATION FACTOR TFIID SUBUNIT 6"/>
    <property type="match status" value="1"/>
</dbReference>
<keyword evidence="7" id="KW-1185">Reference proteome</keyword>
<dbReference type="eggNOG" id="KOG2549">
    <property type="taxonomic scope" value="Eukaryota"/>
</dbReference>
<keyword evidence="5" id="KW-0539">Nucleus</keyword>
<evidence type="ECO:0000256" key="5">
    <source>
        <dbReference type="ARBA" id="ARBA00023242"/>
    </source>
</evidence>
<dbReference type="RefSeq" id="XP_008449111.2">
    <property type="nucleotide sequence ID" value="XM_008450889.3"/>
</dbReference>
<feature type="domain" description="TATA box binding protein associated factor (TAF) histone-like fold" evidence="6">
    <location>
        <begin position="2"/>
        <end position="68"/>
    </location>
</feature>
<dbReference type="Gene3D" id="1.25.40.770">
    <property type="entry name" value="TAF6, C-terminal HEAT repeat domain"/>
    <property type="match status" value="1"/>
</dbReference>
<reference evidence="8 9" key="1">
    <citation type="submission" date="2025-05" db="UniProtKB">
        <authorList>
            <consortium name="RefSeq"/>
        </authorList>
    </citation>
    <scope>IDENTIFICATION</scope>
    <source>
        <tissue evidence="8 9">Stem</tissue>
    </source>
</reference>
<keyword evidence="4" id="KW-0804">Transcription</keyword>
<dbReference type="KEGG" id="cmo:103491070"/>
<dbReference type="CDD" id="cd22931">
    <property type="entry name" value="HFD_TAF6"/>
    <property type="match status" value="1"/>
</dbReference>
<proteinExistence type="inferred from homology"/>
<evidence type="ECO:0000259" key="6">
    <source>
        <dbReference type="SMART" id="SM00803"/>
    </source>
</evidence>
<dbReference type="InterPro" id="IPR037796">
    <property type="entry name" value="TAF6"/>
</dbReference>
<evidence type="ECO:0000256" key="2">
    <source>
        <dbReference type="ARBA" id="ARBA00007688"/>
    </source>
</evidence>
<comment type="subcellular location">
    <subcellularLocation>
        <location evidence="1">Nucleus</location>
    </subcellularLocation>
</comment>
<evidence type="ECO:0000313" key="9">
    <source>
        <dbReference type="RefSeq" id="XP_008449111.2"/>
    </source>
</evidence>
<keyword evidence="3" id="KW-0805">Transcription regulation</keyword>
<dbReference type="InterPro" id="IPR004823">
    <property type="entry name" value="TAF_TATA-bd_Histone-like_dom"/>
</dbReference>
<dbReference type="RefSeq" id="XP_008449112.2">
    <property type="nucleotide sequence ID" value="XM_008450890.3"/>
</dbReference>
<dbReference type="GO" id="GO:0000124">
    <property type="term" value="C:SAGA complex"/>
    <property type="evidence" value="ECO:0007669"/>
    <property type="project" value="InterPro"/>
</dbReference>
<sequence length="554" mass="61850">MSVVPKESIEIVAQSIGISNLSPEVALALTPDVEYRVREIMQEAVKCMRHSKRTVLSSSDVDNALKLRNLEPIYGFAACDSLRFKRAVGHKDLFYIDDKDVELNNVIESPLAKAAVDTSVAAHWLAVEGVQPAVPESLLTEERTQLKPILQSYLDCLSILLVEPHDGKKSDLKEEELPYDSKAPTKHVISRDLQLYFEKITGLILNKSGSILFREALRSLAVDSGIQPLLPYFTCFIADEVSKNLCNCQLLIALMRMVWCLLRNPQIHMAPYLHQLMPSIITCLVAKQLGKRLSDNHWELRDLAASLVSLVCKRFGHVYHNIQPRVTKTLLHVFLDPSKLLPQHYGAVQGLADLGPDVVRQFILPNLEPYMQYLEMEKQKNEMRRHEACQVYRTLLDAAGKCMHGWLKVFPLSLSPPMRSTSKINANINEKVVKTISNKRKAILDNSVQQPALKKMATDNSLGAIPMNSMMVDMQGATTGLPTPLGGSNIGVTRNFPNETRPGREGELGSKGSTALAVAWKEDLDAGPLITSLFQLFGEDLFSFIPKPELSFFL</sequence>
<dbReference type="InterPro" id="IPR011442">
    <property type="entry name" value="TAF6_C"/>
</dbReference>
<evidence type="ECO:0000256" key="1">
    <source>
        <dbReference type="ARBA" id="ARBA00004123"/>
    </source>
</evidence>
<dbReference type="Pfam" id="PF07571">
    <property type="entry name" value="TAF6_C"/>
    <property type="match status" value="1"/>
</dbReference>
<dbReference type="GO" id="GO:0046695">
    <property type="term" value="C:SLIK (SAGA-like) complex"/>
    <property type="evidence" value="ECO:0007669"/>
    <property type="project" value="InterPro"/>
</dbReference>
<dbReference type="Proteomes" id="UP001652600">
    <property type="component" value="Chromosome 6"/>
</dbReference>
<evidence type="ECO:0000313" key="8">
    <source>
        <dbReference type="RefSeq" id="XP_008449110.2"/>
    </source>
</evidence>
<comment type="similarity">
    <text evidence="2">Belongs to the TAF6 family.</text>
</comment>
<evidence type="ECO:0000313" key="10">
    <source>
        <dbReference type="RefSeq" id="XP_008449112.2"/>
    </source>
</evidence>
<dbReference type="Gene3D" id="1.10.20.10">
    <property type="entry name" value="Histone, subunit A"/>
    <property type="match status" value="1"/>
</dbReference>
<name>A0A1S3BM78_CUCME</name>
<dbReference type="InterPro" id="IPR016024">
    <property type="entry name" value="ARM-type_fold"/>
</dbReference>
<dbReference type="GeneID" id="103491070"/>
<dbReference type="RefSeq" id="XP_008449110.2">
    <property type="nucleotide sequence ID" value="XM_008450888.3"/>
</dbReference>
<dbReference type="GO" id="GO:0005669">
    <property type="term" value="C:transcription factor TFIID complex"/>
    <property type="evidence" value="ECO:0007669"/>
    <property type="project" value="InterPro"/>
</dbReference>
<dbReference type="InterPro" id="IPR009072">
    <property type="entry name" value="Histone-fold"/>
</dbReference>
<accession>A0A1S3BM78</accession>
<dbReference type="PANTHER" id="PTHR10221">
    <property type="entry name" value="TRANSCRIPTION INITIATION FACTOR TFIID SUBUNIT 6"/>
    <property type="match status" value="1"/>
</dbReference>
<dbReference type="GO" id="GO:0051123">
    <property type="term" value="P:RNA polymerase II preinitiation complex assembly"/>
    <property type="evidence" value="ECO:0007669"/>
    <property type="project" value="TreeGrafter"/>
</dbReference>
<protein>
    <submittedName>
        <fullName evidence="8 9">Transcription initiation factor TFIID subunit 6-like isoform X1</fullName>
    </submittedName>
</protein>
<dbReference type="AlphaFoldDB" id="A0A1S3BM78"/>
<evidence type="ECO:0000256" key="4">
    <source>
        <dbReference type="ARBA" id="ARBA00023163"/>
    </source>
</evidence>
<dbReference type="SUPFAM" id="SSF48371">
    <property type="entry name" value="ARM repeat"/>
    <property type="match status" value="1"/>
</dbReference>
<dbReference type="GO" id="GO:0046982">
    <property type="term" value="F:protein heterodimerization activity"/>
    <property type="evidence" value="ECO:0007669"/>
    <property type="project" value="InterPro"/>
</dbReference>
<evidence type="ECO:0000313" key="7">
    <source>
        <dbReference type="Proteomes" id="UP001652600"/>
    </source>
</evidence>
<dbReference type="GO" id="GO:0016251">
    <property type="term" value="F:RNA polymerase II general transcription initiation factor activity"/>
    <property type="evidence" value="ECO:0007669"/>
    <property type="project" value="InterPro"/>
</dbReference>
<dbReference type="InterPro" id="IPR046344">
    <property type="entry name" value="TAF6_C_sf"/>
</dbReference>